<dbReference type="Proteomes" id="UP000887576">
    <property type="component" value="Unplaced"/>
</dbReference>
<accession>A0AC34Q7S3</accession>
<reference evidence="2" key="1">
    <citation type="submission" date="2022-11" db="UniProtKB">
        <authorList>
            <consortium name="WormBaseParasite"/>
        </authorList>
    </citation>
    <scope>IDENTIFICATION</scope>
</reference>
<protein>
    <submittedName>
        <fullName evidence="2">Uncharacterized protein</fullName>
    </submittedName>
</protein>
<proteinExistence type="predicted"/>
<sequence>MDVPTSRTKTGENVSKESSPEVKHSTPSPVSMKHHSSKMICSKEKIFKQISIKTAPIKSKTKTIQKMSKEKMKTKTRQTTETTTSTQFDEMDQPSAVREPSSTNHDKLEITKTVSLSTDGKKLKKPQNVSSISRESVLLSETQAETSRLRKSKLSRTKWHKSKMIRHGGTKTVTINTDNLKTNVKNETCDTLEKHAIPLSCTQSDTTRKTNSLKRRFVSPSKKNKKRQDTRNFPPSSSTPTPVSNKNDKNDPETARETKKEHDSGAKDSDAIKDSEMTAKDFDVMVESYKTARSLKEEKELSVDNTAEGSSSSAHVKE</sequence>
<evidence type="ECO:0000313" key="1">
    <source>
        <dbReference type="Proteomes" id="UP000887576"/>
    </source>
</evidence>
<evidence type="ECO:0000313" key="2">
    <source>
        <dbReference type="WBParaSite" id="JU765_v2.g13829.t1"/>
    </source>
</evidence>
<organism evidence="1 2">
    <name type="scientific">Panagrolaimus sp. JU765</name>
    <dbReference type="NCBI Taxonomy" id="591449"/>
    <lineage>
        <taxon>Eukaryota</taxon>
        <taxon>Metazoa</taxon>
        <taxon>Ecdysozoa</taxon>
        <taxon>Nematoda</taxon>
        <taxon>Chromadorea</taxon>
        <taxon>Rhabditida</taxon>
        <taxon>Tylenchina</taxon>
        <taxon>Panagrolaimomorpha</taxon>
        <taxon>Panagrolaimoidea</taxon>
        <taxon>Panagrolaimidae</taxon>
        <taxon>Panagrolaimus</taxon>
    </lineage>
</organism>
<name>A0AC34Q7S3_9BILA</name>
<dbReference type="WBParaSite" id="JU765_v2.g13829.t1">
    <property type="protein sequence ID" value="JU765_v2.g13829.t1"/>
    <property type="gene ID" value="JU765_v2.g13829"/>
</dbReference>